<reference evidence="1 2" key="1">
    <citation type="submission" date="2023-02" db="EMBL/GenBank/DDBJ databases">
        <title>Gemone sequence of Telluria chitinolytica ACM 3522T.</title>
        <authorList>
            <person name="Frediansyah A."/>
            <person name="Miess H."/>
            <person name="Gross H."/>
        </authorList>
    </citation>
    <scope>NUCLEOTIDE SEQUENCE [LARGE SCALE GENOMIC DNA]</scope>
    <source>
        <strain evidence="1 2">ACM 3522</strain>
    </source>
</reference>
<dbReference type="RefSeq" id="WP_277415902.1">
    <property type="nucleotide sequence ID" value="NZ_CP119083.1"/>
</dbReference>
<organism evidence="1 2">
    <name type="scientific">Pseudoduganella chitinolytica</name>
    <dbReference type="NCBI Taxonomy" id="34070"/>
    <lineage>
        <taxon>Bacteria</taxon>
        <taxon>Pseudomonadati</taxon>
        <taxon>Pseudomonadota</taxon>
        <taxon>Betaproteobacteria</taxon>
        <taxon>Burkholderiales</taxon>
        <taxon>Oxalobacteraceae</taxon>
        <taxon>Telluria group</taxon>
        <taxon>Pseudoduganella</taxon>
    </lineage>
</organism>
<dbReference type="Proteomes" id="UP001216510">
    <property type="component" value="Chromosome"/>
</dbReference>
<evidence type="ECO:0000313" key="1">
    <source>
        <dbReference type="EMBL" id="WEF33191.1"/>
    </source>
</evidence>
<protein>
    <submittedName>
        <fullName evidence="1">Uncharacterized protein</fullName>
    </submittedName>
</protein>
<evidence type="ECO:0000313" key="2">
    <source>
        <dbReference type="Proteomes" id="UP001216510"/>
    </source>
</evidence>
<gene>
    <name evidence="1" type="ORF">PX653_28035</name>
</gene>
<keyword evidence="2" id="KW-1185">Reference proteome</keyword>
<name>A0ABY8BBU8_9BURK</name>
<accession>A0ABY8BBU8</accession>
<dbReference type="EMBL" id="CP119083">
    <property type="protein sequence ID" value="WEF33191.1"/>
    <property type="molecule type" value="Genomic_DNA"/>
</dbReference>
<sequence>MQDDKKERLQQLLRAKREAQFEKVWNAAASEYSSARETAEFMLRHGAHRPELLPLPSIELSGLIKLLSKEFYLGRTSVNLGKGESFVESYVAYHGLDLSHLYTWCKQSGISSDGQLLGLLLDVLGGAKRSALRSMIFS</sequence>
<proteinExistence type="predicted"/>